<proteinExistence type="predicted"/>
<dbReference type="EMBL" id="CAIX01000007">
    <property type="protein sequence ID" value="CCI40336.1"/>
    <property type="molecule type" value="Genomic_DNA"/>
</dbReference>
<comment type="caution">
    <text evidence="1">The sequence shown here is derived from an EMBL/GenBank/DDBJ whole genome shotgun (WGS) entry which is preliminary data.</text>
</comment>
<evidence type="ECO:0000313" key="1">
    <source>
        <dbReference type="EMBL" id="CCI40336.1"/>
    </source>
</evidence>
<dbReference type="AlphaFoldDB" id="A0A024G1A8"/>
<dbReference type="InParanoid" id="A0A024G1A8"/>
<gene>
    <name evidence="1" type="ORF">BN9_011200</name>
</gene>
<reference evidence="1 2" key="1">
    <citation type="submission" date="2012-05" db="EMBL/GenBank/DDBJ databases">
        <title>Recombination and specialization in a pathogen metapopulation.</title>
        <authorList>
            <person name="Gardiner A."/>
            <person name="Kemen E."/>
            <person name="Schultz-Larsen T."/>
            <person name="MacLean D."/>
            <person name="Van Oosterhout C."/>
            <person name="Jones J.D.G."/>
        </authorList>
    </citation>
    <scope>NUCLEOTIDE SEQUENCE [LARGE SCALE GENOMIC DNA]</scope>
    <source>
        <strain evidence="1 2">Ac Nc2</strain>
    </source>
</reference>
<protein>
    <submittedName>
        <fullName evidence="1">Uncharacterized protein</fullName>
    </submittedName>
</protein>
<keyword evidence="2" id="KW-1185">Reference proteome</keyword>
<name>A0A024G1A8_9STRA</name>
<organism evidence="1 2">
    <name type="scientific">Albugo candida</name>
    <dbReference type="NCBI Taxonomy" id="65357"/>
    <lineage>
        <taxon>Eukaryota</taxon>
        <taxon>Sar</taxon>
        <taxon>Stramenopiles</taxon>
        <taxon>Oomycota</taxon>
        <taxon>Peronosporomycetes</taxon>
        <taxon>Albuginales</taxon>
        <taxon>Albuginaceae</taxon>
        <taxon>Albugo</taxon>
    </lineage>
</organism>
<dbReference type="Proteomes" id="UP000053237">
    <property type="component" value="Unassembled WGS sequence"/>
</dbReference>
<sequence length="62" mass="7187">MSILASIMRFRNALLLSSLKMCVIIEMRDHSIPFLLLRIVFCTSCDDCSPFWGSNKTFSRRN</sequence>
<accession>A0A024G1A8</accession>
<evidence type="ECO:0000313" key="2">
    <source>
        <dbReference type="Proteomes" id="UP000053237"/>
    </source>
</evidence>